<sequence length="187" mass="20607">MTVPEPIPEASTLPEEPPLRSEQIDLTLAIKRCRTWQELRRLYWANRTRHGVINMVSYFTRLAALAPSLPELLLPYKTDDTDEAAVEEAEAAAAAGGADGQVVAALAGATPVSWSGKGYDAPRRRSQQQQQQPQQQQQQQQRQQQAGLKSGRGKGPAATTPPARCCSIAERTALRQLVVRMVYDACW</sequence>
<proteinExistence type="predicted"/>
<dbReference type="KEGG" id="vcn:VOLCADRAFT_97251"/>
<gene>
    <name evidence="2" type="ORF">VOLCADRAFT_97251</name>
</gene>
<dbReference type="InParanoid" id="D8UC92"/>
<evidence type="ECO:0000313" key="3">
    <source>
        <dbReference type="Proteomes" id="UP000001058"/>
    </source>
</evidence>
<reference evidence="2 3" key="1">
    <citation type="journal article" date="2010" name="Science">
        <title>Genomic analysis of organismal complexity in the multicellular green alga Volvox carteri.</title>
        <authorList>
            <person name="Prochnik S.E."/>
            <person name="Umen J."/>
            <person name="Nedelcu A.M."/>
            <person name="Hallmann A."/>
            <person name="Miller S.M."/>
            <person name="Nishii I."/>
            <person name="Ferris P."/>
            <person name="Kuo A."/>
            <person name="Mitros T."/>
            <person name="Fritz-Laylin L.K."/>
            <person name="Hellsten U."/>
            <person name="Chapman J."/>
            <person name="Simakov O."/>
            <person name="Rensing S.A."/>
            <person name="Terry A."/>
            <person name="Pangilinan J."/>
            <person name="Kapitonov V."/>
            <person name="Jurka J."/>
            <person name="Salamov A."/>
            <person name="Shapiro H."/>
            <person name="Schmutz J."/>
            <person name="Grimwood J."/>
            <person name="Lindquist E."/>
            <person name="Lucas S."/>
            <person name="Grigoriev I.V."/>
            <person name="Schmitt R."/>
            <person name="Kirk D."/>
            <person name="Rokhsar D.S."/>
        </authorList>
    </citation>
    <scope>NUCLEOTIDE SEQUENCE [LARGE SCALE GENOMIC DNA]</scope>
    <source>
        <strain evidence="3">f. Nagariensis / Eve</strain>
    </source>
</reference>
<evidence type="ECO:0000256" key="1">
    <source>
        <dbReference type="SAM" id="MobiDB-lite"/>
    </source>
</evidence>
<feature type="compositionally biased region" description="Low complexity" evidence="1">
    <location>
        <begin position="127"/>
        <end position="145"/>
    </location>
</feature>
<organism evidence="3">
    <name type="scientific">Volvox carteri f. nagariensis</name>
    <dbReference type="NCBI Taxonomy" id="3068"/>
    <lineage>
        <taxon>Eukaryota</taxon>
        <taxon>Viridiplantae</taxon>
        <taxon>Chlorophyta</taxon>
        <taxon>core chlorophytes</taxon>
        <taxon>Chlorophyceae</taxon>
        <taxon>CS clade</taxon>
        <taxon>Chlamydomonadales</taxon>
        <taxon>Volvocaceae</taxon>
        <taxon>Volvox</taxon>
    </lineage>
</organism>
<accession>D8UC92</accession>
<evidence type="ECO:0000313" key="2">
    <source>
        <dbReference type="EMBL" id="EFJ42604.1"/>
    </source>
</evidence>
<dbReference type="GeneID" id="9619263"/>
<dbReference type="OrthoDB" id="551148at2759"/>
<dbReference type="AlphaFoldDB" id="D8UC92"/>
<name>D8UC92_VOLCA</name>
<feature type="region of interest" description="Disordered" evidence="1">
    <location>
        <begin position="114"/>
        <end position="163"/>
    </location>
</feature>
<protein>
    <submittedName>
        <fullName evidence="2">Uncharacterized protein</fullName>
    </submittedName>
</protein>
<dbReference type="RefSeq" id="XP_002956255.1">
    <property type="nucleotide sequence ID" value="XM_002956209.1"/>
</dbReference>
<dbReference type="Proteomes" id="UP000001058">
    <property type="component" value="Unassembled WGS sequence"/>
</dbReference>
<keyword evidence="3" id="KW-1185">Reference proteome</keyword>
<dbReference type="EMBL" id="GL378380">
    <property type="protein sequence ID" value="EFJ42604.1"/>
    <property type="molecule type" value="Genomic_DNA"/>
</dbReference>